<dbReference type="STRING" id="1890683.A0A427YV67"/>
<dbReference type="AlphaFoldDB" id="A0A427YV67"/>
<dbReference type="OrthoDB" id="1068471at2759"/>
<feature type="repeat" description="WD" evidence="6">
    <location>
        <begin position="277"/>
        <end position="310"/>
    </location>
</feature>
<evidence type="ECO:0000256" key="5">
    <source>
        <dbReference type="ARBA" id="ARBA00038145"/>
    </source>
</evidence>
<keyword evidence="4" id="KW-0677">Repeat</keyword>
<dbReference type="SUPFAM" id="SSF50978">
    <property type="entry name" value="WD40 repeat-like"/>
    <property type="match status" value="1"/>
</dbReference>
<evidence type="ECO:0000313" key="8">
    <source>
        <dbReference type="Proteomes" id="UP000279259"/>
    </source>
</evidence>
<evidence type="ECO:0000256" key="2">
    <source>
        <dbReference type="ARBA" id="ARBA00022490"/>
    </source>
</evidence>
<dbReference type="InterPro" id="IPR051980">
    <property type="entry name" value="WD_repeat_MORG1"/>
</dbReference>
<evidence type="ECO:0000313" key="7">
    <source>
        <dbReference type="EMBL" id="RSH95028.1"/>
    </source>
</evidence>
<sequence length="310" mass="33724">MAPSRGDFLEVPTKLVHTLDSHTGAVNVVRYNHGAKYCLSGSSDRSIRLWNPATGKEIKSYNGHGREVLALDISHDNAKFASCGGDKLVFVWDVASGQVIRRLQGHFGKINAVAFNKDSQVLASAGFDAKIMIWDMRAVARDPIQTLKEATNSITSLSLPSSLPELISSSTDGFVRTYDLRLGKLTEDLIGSPVHCVVPSPQSPKDTYLTSSSDGKLRIFDRANGGCLQTFEGHKVGESRVRAAWGYGEGTVMAGDEQGRLWAWNVLDAKPLNPTPAQSHKKVVTWIETSPDGKEMITASADGTIKVWQK</sequence>
<reference evidence="7 8" key="1">
    <citation type="submission" date="2018-11" db="EMBL/GenBank/DDBJ databases">
        <title>Genome sequence of Saitozyma podzolica DSM 27192.</title>
        <authorList>
            <person name="Aliyu H."/>
            <person name="Gorte O."/>
            <person name="Ochsenreither K."/>
        </authorList>
    </citation>
    <scope>NUCLEOTIDE SEQUENCE [LARGE SCALE GENOMIC DNA]</scope>
    <source>
        <strain evidence="7 8">DSM 27192</strain>
    </source>
</reference>
<dbReference type="GO" id="GO:0005737">
    <property type="term" value="C:cytoplasm"/>
    <property type="evidence" value="ECO:0007669"/>
    <property type="project" value="UniProtKB-SubCell"/>
</dbReference>
<dbReference type="PANTHER" id="PTHR22842:SF3">
    <property type="entry name" value="WD REPEAT DOMAIN-CONTAINING PROTEIN 83"/>
    <property type="match status" value="1"/>
</dbReference>
<dbReference type="PROSITE" id="PS50294">
    <property type="entry name" value="WD_REPEATS_REGION"/>
    <property type="match status" value="4"/>
</dbReference>
<dbReference type="CDD" id="cd00200">
    <property type="entry name" value="WD40"/>
    <property type="match status" value="1"/>
</dbReference>
<dbReference type="GO" id="GO:0071013">
    <property type="term" value="C:catalytic step 2 spliceosome"/>
    <property type="evidence" value="ECO:0007669"/>
    <property type="project" value="TreeGrafter"/>
</dbReference>
<proteinExistence type="inferred from homology"/>
<dbReference type="PROSITE" id="PS50082">
    <property type="entry name" value="WD_REPEATS_2"/>
    <property type="match status" value="4"/>
</dbReference>
<organism evidence="7 8">
    <name type="scientific">Saitozyma podzolica</name>
    <dbReference type="NCBI Taxonomy" id="1890683"/>
    <lineage>
        <taxon>Eukaryota</taxon>
        <taxon>Fungi</taxon>
        <taxon>Dikarya</taxon>
        <taxon>Basidiomycota</taxon>
        <taxon>Agaricomycotina</taxon>
        <taxon>Tremellomycetes</taxon>
        <taxon>Tremellales</taxon>
        <taxon>Trimorphomycetaceae</taxon>
        <taxon>Saitozyma</taxon>
    </lineage>
</organism>
<evidence type="ECO:0000256" key="6">
    <source>
        <dbReference type="PROSITE-ProRule" id="PRU00221"/>
    </source>
</evidence>
<accession>A0A427YV67</accession>
<gene>
    <name evidence="7" type="ORF">EHS25_000114</name>
</gene>
<keyword evidence="2" id="KW-0963">Cytoplasm</keyword>
<comment type="subcellular location">
    <subcellularLocation>
        <location evidence="1">Cytoplasm</location>
    </subcellularLocation>
</comment>
<dbReference type="Proteomes" id="UP000279259">
    <property type="component" value="Unassembled WGS sequence"/>
</dbReference>
<protein>
    <submittedName>
        <fullName evidence="7">Uncharacterized protein</fullName>
    </submittedName>
</protein>
<keyword evidence="8" id="KW-1185">Reference proteome</keyword>
<dbReference type="SMART" id="SM00320">
    <property type="entry name" value="WD40"/>
    <property type="match status" value="7"/>
</dbReference>
<dbReference type="InterPro" id="IPR001680">
    <property type="entry name" value="WD40_rpt"/>
</dbReference>
<dbReference type="InterPro" id="IPR019775">
    <property type="entry name" value="WD40_repeat_CS"/>
</dbReference>
<dbReference type="InterPro" id="IPR036322">
    <property type="entry name" value="WD40_repeat_dom_sf"/>
</dbReference>
<name>A0A427YV67_9TREE</name>
<dbReference type="PRINTS" id="PR00320">
    <property type="entry name" value="GPROTEINBRPT"/>
</dbReference>
<comment type="caution">
    <text evidence="7">The sequence shown here is derived from an EMBL/GenBank/DDBJ whole genome shotgun (WGS) entry which is preliminary data.</text>
</comment>
<evidence type="ECO:0000256" key="3">
    <source>
        <dbReference type="ARBA" id="ARBA00022574"/>
    </source>
</evidence>
<evidence type="ECO:0000256" key="4">
    <source>
        <dbReference type="ARBA" id="ARBA00022737"/>
    </source>
</evidence>
<dbReference type="PANTHER" id="PTHR22842">
    <property type="entry name" value="WD40 REPEAT PROTEIN"/>
    <property type="match status" value="1"/>
</dbReference>
<dbReference type="Gene3D" id="2.130.10.10">
    <property type="entry name" value="YVTN repeat-like/Quinoprotein amine dehydrogenase"/>
    <property type="match status" value="1"/>
</dbReference>
<comment type="similarity">
    <text evidence="5">Belongs to the WD repeat MORG1 family.</text>
</comment>
<feature type="repeat" description="WD" evidence="6">
    <location>
        <begin position="61"/>
        <end position="102"/>
    </location>
</feature>
<dbReference type="Pfam" id="PF00400">
    <property type="entry name" value="WD40"/>
    <property type="match status" value="6"/>
</dbReference>
<dbReference type="PROSITE" id="PS00678">
    <property type="entry name" value="WD_REPEATS_1"/>
    <property type="match status" value="1"/>
</dbReference>
<dbReference type="EMBL" id="RSCD01000001">
    <property type="protein sequence ID" value="RSH95028.1"/>
    <property type="molecule type" value="Genomic_DNA"/>
</dbReference>
<evidence type="ECO:0000256" key="1">
    <source>
        <dbReference type="ARBA" id="ARBA00004496"/>
    </source>
</evidence>
<keyword evidence="3 6" id="KW-0853">WD repeat</keyword>
<dbReference type="GO" id="GO:0000398">
    <property type="term" value="P:mRNA splicing, via spliceosome"/>
    <property type="evidence" value="ECO:0007669"/>
    <property type="project" value="TreeGrafter"/>
</dbReference>
<dbReference type="InterPro" id="IPR015943">
    <property type="entry name" value="WD40/YVTN_repeat-like_dom_sf"/>
</dbReference>
<dbReference type="InterPro" id="IPR020472">
    <property type="entry name" value="WD40_PAC1"/>
</dbReference>
<feature type="repeat" description="WD" evidence="6">
    <location>
        <begin position="103"/>
        <end position="137"/>
    </location>
</feature>
<feature type="repeat" description="WD" evidence="6">
    <location>
        <begin position="19"/>
        <end position="60"/>
    </location>
</feature>